<dbReference type="AlphaFoldDB" id="A0A3G6J2K2"/>
<evidence type="ECO:0000313" key="3">
    <source>
        <dbReference type="Proteomes" id="UP000271587"/>
    </source>
</evidence>
<reference evidence="2 3" key="1">
    <citation type="submission" date="2018-11" db="EMBL/GenBank/DDBJ databases">
        <authorList>
            <person name="Kleinhagauer T."/>
            <person name="Glaeser S.P."/>
            <person name="Spergser J."/>
            <person name="Ruckert C."/>
            <person name="Kaempfer P."/>
            <person name="Busse H.-J."/>
        </authorList>
    </citation>
    <scope>NUCLEOTIDE SEQUENCE [LARGE SCALE GENOMIC DNA]</scope>
    <source>
        <strain evidence="2 3">W8</strain>
    </source>
</reference>
<dbReference type="Gene3D" id="1.10.30.50">
    <property type="match status" value="1"/>
</dbReference>
<dbReference type="SMART" id="SM00507">
    <property type="entry name" value="HNHc"/>
    <property type="match status" value="1"/>
</dbReference>
<name>A0A3G6J2K2_9CORY</name>
<accession>A0A3G6J2K2</accession>
<dbReference type="CDD" id="cd00085">
    <property type="entry name" value="HNHc"/>
    <property type="match status" value="1"/>
</dbReference>
<dbReference type="InterPro" id="IPR003615">
    <property type="entry name" value="HNH_nuc"/>
</dbReference>
<organism evidence="2 3">
    <name type="scientific">Corynebacterium gerontici</name>
    <dbReference type="NCBI Taxonomy" id="2079234"/>
    <lineage>
        <taxon>Bacteria</taxon>
        <taxon>Bacillati</taxon>
        <taxon>Actinomycetota</taxon>
        <taxon>Actinomycetes</taxon>
        <taxon>Mycobacteriales</taxon>
        <taxon>Corynebacteriaceae</taxon>
        <taxon>Corynebacterium</taxon>
    </lineage>
</organism>
<proteinExistence type="predicted"/>
<protein>
    <recommendedName>
        <fullName evidence="1">HNH nuclease domain-containing protein</fullName>
    </recommendedName>
</protein>
<sequence length="352" mass="40019">MQAEQQLKPYFRSSNPDDPICQIFEHRRRDDYELWRALLPQPDDREDAFIVAATIAPGTGHGETYVYNRFVALWVLDQLPQTKALFETLWHLDFARLIAIGNTLDLEEDWGDIDAYLCRYLTPKKPEQALPSARQIAAYIRRRLGVLPKAKRNPDMLVEHVSSRNHTYLGVMLSDAAASMLRDVIIRNAEIMGISQADAVFCMLMGVGTKVTVNVYQDQGGVIRTARGDAFTGDEATVLRDHISRTRPLEPPPATKAYRFTEKMRAFIQARDGHCRFPGCSTPHYFCDIDHVHEFDRGGETAVENAQLLCRRHHNLKTSKQIRAYIGETAEVTWQYPDGSTCVTLPEGVLER</sequence>
<dbReference type="InterPro" id="IPR002711">
    <property type="entry name" value="HNH"/>
</dbReference>
<dbReference type="RefSeq" id="WP_123933644.1">
    <property type="nucleotide sequence ID" value="NZ_CP033897.1"/>
</dbReference>
<dbReference type="GO" id="GO:0004519">
    <property type="term" value="F:endonuclease activity"/>
    <property type="evidence" value="ECO:0007669"/>
    <property type="project" value="InterPro"/>
</dbReference>
<dbReference type="Pfam" id="PF01844">
    <property type="entry name" value="HNH"/>
    <property type="match status" value="1"/>
</dbReference>
<keyword evidence="3" id="KW-1185">Reference proteome</keyword>
<dbReference type="EMBL" id="CP033897">
    <property type="protein sequence ID" value="AZA11198.1"/>
    <property type="molecule type" value="Genomic_DNA"/>
</dbReference>
<feature type="domain" description="HNH nuclease" evidence="1">
    <location>
        <begin position="263"/>
        <end position="315"/>
    </location>
</feature>
<evidence type="ECO:0000259" key="1">
    <source>
        <dbReference type="SMART" id="SM00507"/>
    </source>
</evidence>
<dbReference type="GO" id="GO:0003676">
    <property type="term" value="F:nucleic acid binding"/>
    <property type="evidence" value="ECO:0007669"/>
    <property type="project" value="InterPro"/>
</dbReference>
<dbReference type="KEGG" id="cgk:CGERO_04405"/>
<dbReference type="GO" id="GO:0008270">
    <property type="term" value="F:zinc ion binding"/>
    <property type="evidence" value="ECO:0007669"/>
    <property type="project" value="InterPro"/>
</dbReference>
<evidence type="ECO:0000313" key="2">
    <source>
        <dbReference type="EMBL" id="AZA11198.1"/>
    </source>
</evidence>
<dbReference type="Proteomes" id="UP000271587">
    <property type="component" value="Chromosome"/>
</dbReference>
<gene>
    <name evidence="2" type="ORF">CGERO_04405</name>
</gene>
<dbReference type="OrthoDB" id="4413566at2"/>